<gene>
    <name evidence="2" type="ORF">SAMN05660653_02730</name>
</gene>
<organism evidence="2 3">
    <name type="scientific">Desulfonatronum thiosulfatophilum</name>
    <dbReference type="NCBI Taxonomy" id="617002"/>
    <lineage>
        <taxon>Bacteria</taxon>
        <taxon>Pseudomonadati</taxon>
        <taxon>Thermodesulfobacteriota</taxon>
        <taxon>Desulfovibrionia</taxon>
        <taxon>Desulfovibrionales</taxon>
        <taxon>Desulfonatronaceae</taxon>
        <taxon>Desulfonatronum</taxon>
    </lineage>
</organism>
<keyword evidence="3" id="KW-1185">Reference proteome</keyword>
<evidence type="ECO:0000259" key="1">
    <source>
        <dbReference type="Pfam" id="PF10543"/>
    </source>
</evidence>
<sequence length="180" mass="20385">MDMVKFEHVESKVQEIRGVSVILDSDLAELYGVETRDINKAVKNNPDKFPSGYLMELTNLELDDLRGKFSTAKFVKTRVLPKAFTEKGLYMLATILKSPQAVQTTFAIIETFAKIRELSRNIKTLSGVQDKAEQQTLMRKSGEIIAEILDDELQTTDTETVVELNFAVLKFKHTIKKKGK</sequence>
<accession>A0A1G6EC67</accession>
<evidence type="ECO:0000313" key="2">
    <source>
        <dbReference type="EMBL" id="SDB54978.1"/>
    </source>
</evidence>
<dbReference type="Pfam" id="PF10543">
    <property type="entry name" value="ORF6N"/>
    <property type="match status" value="1"/>
</dbReference>
<protein>
    <submittedName>
        <fullName evidence="2">ORF6N domain-containing protein</fullName>
    </submittedName>
</protein>
<dbReference type="STRING" id="617002.SAMN05660653_02730"/>
<evidence type="ECO:0000313" key="3">
    <source>
        <dbReference type="Proteomes" id="UP000198771"/>
    </source>
</evidence>
<dbReference type="RefSeq" id="WP_092122963.1">
    <property type="nucleotide sequence ID" value="NZ_FMXO01000017.1"/>
</dbReference>
<feature type="domain" description="KilA-N DNA-binding" evidence="1">
    <location>
        <begin position="12"/>
        <end position="95"/>
    </location>
</feature>
<dbReference type="EMBL" id="FMXO01000017">
    <property type="protein sequence ID" value="SDB54978.1"/>
    <property type="molecule type" value="Genomic_DNA"/>
</dbReference>
<dbReference type="InterPro" id="IPR018873">
    <property type="entry name" value="KilA-N_DNA-bd_domain"/>
</dbReference>
<dbReference type="AlphaFoldDB" id="A0A1G6EC67"/>
<name>A0A1G6EC67_9BACT</name>
<reference evidence="2 3" key="1">
    <citation type="submission" date="2016-10" db="EMBL/GenBank/DDBJ databases">
        <authorList>
            <person name="de Groot N.N."/>
        </authorList>
    </citation>
    <scope>NUCLEOTIDE SEQUENCE [LARGE SCALE GENOMIC DNA]</scope>
    <source>
        <strain evidence="2 3">ASO4-2</strain>
    </source>
</reference>
<dbReference type="OrthoDB" id="9816206at2"/>
<proteinExistence type="predicted"/>
<dbReference type="Proteomes" id="UP000198771">
    <property type="component" value="Unassembled WGS sequence"/>
</dbReference>